<evidence type="ECO:0000313" key="2">
    <source>
        <dbReference type="Proteomes" id="UP000004169"/>
    </source>
</evidence>
<dbReference type="eggNOG" id="ENOG5033RRC">
    <property type="taxonomic scope" value="Bacteria"/>
</dbReference>
<protein>
    <submittedName>
        <fullName evidence="1">Uncharacterized protein</fullName>
    </submittedName>
</protein>
<evidence type="ECO:0000313" key="1">
    <source>
        <dbReference type="EMBL" id="CCG39623.1"/>
    </source>
</evidence>
<dbReference type="STRING" id="1150626.PHAMO_10048"/>
<comment type="caution">
    <text evidence="1">The sequence shown here is derived from an EMBL/GenBank/DDBJ whole genome shotgun (WGS) entry which is preliminary data.</text>
</comment>
<sequence length="290" mass="31842">MSLPRTKVLWLNAAMGQKLPPFVRATLGAPSDMAAHFMECGALNTNLSLSPGGRLVITDDLLDGTVVDAAALSMAAIVARDGQVARAALIPLGVAASRMTGSERNKYERLFALIEDSAFAPQVRDSAEALLRAGFREARIRELAAELGGSVGPARARYRAFLDVIRQLTEGQISEVAFLDEFLDFTREVAGKLDFGIYAMCIDRLFVSEQIALSVKAAMLREVLTYPPLIRRELITTLLASPQAVPELRQLARTELTARLDPRQQTEIRLYTLLKRSWQARRPTSDSIAT</sequence>
<accession>H8FMN5</accession>
<proteinExistence type="predicted"/>
<organism evidence="1 2">
    <name type="scientific">Magnetospirillum molischianum DSM 120</name>
    <dbReference type="NCBI Taxonomy" id="1150626"/>
    <lineage>
        <taxon>Bacteria</taxon>
        <taxon>Pseudomonadati</taxon>
        <taxon>Pseudomonadota</taxon>
        <taxon>Alphaproteobacteria</taxon>
        <taxon>Rhodospirillales</taxon>
        <taxon>Rhodospirillaceae</taxon>
        <taxon>Magnetospirillum</taxon>
    </lineage>
</organism>
<dbReference type="AlphaFoldDB" id="H8FMN5"/>
<gene>
    <name evidence="1" type="ORF">PHAMO_10048</name>
</gene>
<reference evidence="1 2" key="1">
    <citation type="journal article" date="2012" name="J. Bacteriol.">
        <title>Draft Genome Sequence of the Purple Photosynthetic Bacterium Phaeospirillum molischianum DSM120, a Particularly Versatile Bacterium.</title>
        <authorList>
            <person name="Duquesne K."/>
            <person name="Prima V."/>
            <person name="Ji B."/>
            <person name="Rouy Z."/>
            <person name="Medigue C."/>
            <person name="Talla E."/>
            <person name="Sturgis J.N."/>
        </authorList>
    </citation>
    <scope>NUCLEOTIDE SEQUENCE [LARGE SCALE GENOMIC DNA]</scope>
    <source>
        <strain evidence="2">DSM120</strain>
    </source>
</reference>
<name>H8FMN5_MAGML</name>
<dbReference type="EMBL" id="CAHP01000001">
    <property type="protein sequence ID" value="CCG39623.1"/>
    <property type="molecule type" value="Genomic_DNA"/>
</dbReference>
<keyword evidence="2" id="KW-1185">Reference proteome</keyword>
<dbReference type="Proteomes" id="UP000004169">
    <property type="component" value="Unassembled WGS sequence"/>
</dbReference>